<keyword evidence="3" id="KW-1185">Reference proteome</keyword>
<sequence>MHQISPQFLPPSVVSSSGALLQYGSGTVIHCPKHDSGSPALWLPRIAAATSMALKKRGDVILTSSHVKLPSGRHESTGLALEPARAPSPANAGLPPSGNPALFRSSSLEQELPLELL</sequence>
<comment type="caution">
    <text evidence="2">The sequence shown here is derived from an EMBL/GenBank/DDBJ whole genome shotgun (WGS) entry which is preliminary data.</text>
</comment>
<name>A0A5N5F6G1_9ROSA</name>
<reference evidence="3" key="2">
    <citation type="submission" date="2019-10" db="EMBL/GenBank/DDBJ databases">
        <title>A de novo genome assembly of a pear dwarfing rootstock.</title>
        <authorList>
            <person name="Wang F."/>
            <person name="Wang J."/>
            <person name="Li S."/>
            <person name="Zhang Y."/>
            <person name="Fang M."/>
            <person name="Ma L."/>
            <person name="Zhao Y."/>
            <person name="Jiang S."/>
        </authorList>
    </citation>
    <scope>NUCLEOTIDE SEQUENCE [LARGE SCALE GENOMIC DNA]</scope>
</reference>
<protein>
    <submittedName>
        <fullName evidence="2">Parathymosin-like</fullName>
    </submittedName>
</protein>
<evidence type="ECO:0000256" key="1">
    <source>
        <dbReference type="SAM" id="MobiDB-lite"/>
    </source>
</evidence>
<dbReference type="EMBL" id="SMOL01000768">
    <property type="protein sequence ID" value="KAB2597671.1"/>
    <property type="molecule type" value="Genomic_DNA"/>
</dbReference>
<feature type="region of interest" description="Disordered" evidence="1">
    <location>
        <begin position="69"/>
        <end position="105"/>
    </location>
</feature>
<reference evidence="2 3" key="3">
    <citation type="submission" date="2019-11" db="EMBL/GenBank/DDBJ databases">
        <title>A de novo genome assembly of a pear dwarfing rootstock.</title>
        <authorList>
            <person name="Wang F."/>
            <person name="Wang J."/>
            <person name="Li S."/>
            <person name="Zhang Y."/>
            <person name="Fang M."/>
            <person name="Ma L."/>
            <person name="Zhao Y."/>
            <person name="Jiang S."/>
        </authorList>
    </citation>
    <scope>NUCLEOTIDE SEQUENCE [LARGE SCALE GENOMIC DNA]</scope>
    <source>
        <strain evidence="2">S2</strain>
        <tissue evidence="2">Leaf</tissue>
    </source>
</reference>
<accession>A0A5N5F6G1</accession>
<proteinExistence type="predicted"/>
<reference evidence="2 3" key="1">
    <citation type="submission" date="2019-09" db="EMBL/GenBank/DDBJ databases">
        <authorList>
            <person name="Ou C."/>
        </authorList>
    </citation>
    <scope>NUCLEOTIDE SEQUENCE [LARGE SCALE GENOMIC DNA]</scope>
    <source>
        <strain evidence="2">S2</strain>
        <tissue evidence="2">Leaf</tissue>
    </source>
</reference>
<dbReference type="Proteomes" id="UP000327157">
    <property type="component" value="Chromosome 1"/>
</dbReference>
<dbReference type="AlphaFoldDB" id="A0A5N5F6G1"/>
<gene>
    <name evidence="2" type="ORF">D8674_000591</name>
</gene>
<evidence type="ECO:0000313" key="3">
    <source>
        <dbReference type="Proteomes" id="UP000327157"/>
    </source>
</evidence>
<evidence type="ECO:0000313" key="2">
    <source>
        <dbReference type="EMBL" id="KAB2597671.1"/>
    </source>
</evidence>
<organism evidence="2 3">
    <name type="scientific">Pyrus ussuriensis x Pyrus communis</name>
    <dbReference type="NCBI Taxonomy" id="2448454"/>
    <lineage>
        <taxon>Eukaryota</taxon>
        <taxon>Viridiplantae</taxon>
        <taxon>Streptophyta</taxon>
        <taxon>Embryophyta</taxon>
        <taxon>Tracheophyta</taxon>
        <taxon>Spermatophyta</taxon>
        <taxon>Magnoliopsida</taxon>
        <taxon>eudicotyledons</taxon>
        <taxon>Gunneridae</taxon>
        <taxon>Pentapetalae</taxon>
        <taxon>rosids</taxon>
        <taxon>fabids</taxon>
        <taxon>Rosales</taxon>
        <taxon>Rosaceae</taxon>
        <taxon>Amygdaloideae</taxon>
        <taxon>Maleae</taxon>
        <taxon>Pyrus</taxon>
    </lineage>
</organism>